<comment type="caution">
    <text evidence="1">The sequence shown here is derived from an EMBL/GenBank/DDBJ whole genome shotgun (WGS) entry which is preliminary data.</text>
</comment>
<dbReference type="EMBL" id="VBSB01000016">
    <property type="protein sequence ID" value="NTY62523.1"/>
    <property type="molecule type" value="Genomic_DNA"/>
</dbReference>
<dbReference type="Proteomes" id="UP000708347">
    <property type="component" value="Unassembled WGS sequence"/>
</dbReference>
<evidence type="ECO:0008006" key="3">
    <source>
        <dbReference type="Google" id="ProtNLM"/>
    </source>
</evidence>
<accession>A0ABX2K100</accession>
<organism evidence="1 2">
    <name type="scientific">Mycolicibacterium sphagni</name>
    <dbReference type="NCBI Taxonomy" id="1786"/>
    <lineage>
        <taxon>Bacteria</taxon>
        <taxon>Bacillati</taxon>
        <taxon>Actinomycetota</taxon>
        <taxon>Actinomycetes</taxon>
        <taxon>Mycobacteriales</taxon>
        <taxon>Mycobacteriaceae</taxon>
        <taxon>Mycolicibacterium</taxon>
    </lineage>
</organism>
<sequence length="134" mass="14227">MVNVASPPAEVYDTSQVQLAKGAACSAWDKAARITAQASKASAVALNSNPDYQSTASAAALIDEKRTRTVALNYLRTQLSPATPKEVAKPIELWIAASVDELHALVQRSWATAEVAQQKGNDLIDPVTHACGLR</sequence>
<evidence type="ECO:0000313" key="1">
    <source>
        <dbReference type="EMBL" id="NTY62523.1"/>
    </source>
</evidence>
<evidence type="ECO:0000313" key="2">
    <source>
        <dbReference type="Proteomes" id="UP000708347"/>
    </source>
</evidence>
<name>A0ABX2K100_9MYCO</name>
<proteinExistence type="predicted"/>
<protein>
    <recommendedName>
        <fullName evidence="3">PPE family domain-containing protein</fullName>
    </recommendedName>
</protein>
<gene>
    <name evidence="1" type="ORF">FEG63_23580</name>
</gene>
<reference evidence="1 2" key="1">
    <citation type="submission" date="2019-05" db="EMBL/GenBank/DDBJ databases">
        <title>Mycolicibacterium sphagni ENV482 genome assembly.</title>
        <authorList>
            <person name="Chen W."/>
            <person name="Faulkner N.W."/>
            <person name="Hyman M.R."/>
        </authorList>
    </citation>
    <scope>NUCLEOTIDE SEQUENCE [LARGE SCALE GENOMIC DNA]</scope>
    <source>
        <strain evidence="1 2">ENV482</strain>
    </source>
</reference>
<keyword evidence="2" id="KW-1185">Reference proteome</keyword>